<evidence type="ECO:0000259" key="6">
    <source>
        <dbReference type="Pfam" id="PF08281"/>
    </source>
</evidence>
<dbReference type="GO" id="GO:0006352">
    <property type="term" value="P:DNA-templated transcription initiation"/>
    <property type="evidence" value="ECO:0007669"/>
    <property type="project" value="InterPro"/>
</dbReference>
<organism evidence="7 8">
    <name type="scientific">Bacillus mesophilum</name>
    <dbReference type="NCBI Taxonomy" id="1071718"/>
    <lineage>
        <taxon>Bacteria</taxon>
        <taxon>Bacillati</taxon>
        <taxon>Bacillota</taxon>
        <taxon>Bacilli</taxon>
        <taxon>Bacillales</taxon>
        <taxon>Bacillaceae</taxon>
        <taxon>Bacillus</taxon>
    </lineage>
</organism>
<keyword evidence="8" id="KW-1185">Reference proteome</keyword>
<evidence type="ECO:0000256" key="3">
    <source>
        <dbReference type="ARBA" id="ARBA00023082"/>
    </source>
</evidence>
<comment type="caution">
    <text evidence="7">The sequence shown here is derived from an EMBL/GenBank/DDBJ whole genome shotgun (WGS) entry which is preliminary data.</text>
</comment>
<evidence type="ECO:0000259" key="5">
    <source>
        <dbReference type="Pfam" id="PF04542"/>
    </source>
</evidence>
<dbReference type="InterPro" id="IPR036388">
    <property type="entry name" value="WH-like_DNA-bd_sf"/>
</dbReference>
<dbReference type="EMBL" id="WBOT01000004">
    <property type="protein sequence ID" value="KAB2331766.1"/>
    <property type="molecule type" value="Genomic_DNA"/>
</dbReference>
<evidence type="ECO:0000256" key="2">
    <source>
        <dbReference type="ARBA" id="ARBA00023015"/>
    </source>
</evidence>
<dbReference type="Proteomes" id="UP000441354">
    <property type="component" value="Unassembled WGS sequence"/>
</dbReference>
<dbReference type="RefSeq" id="WP_151574644.1">
    <property type="nucleotide sequence ID" value="NZ_WBOT01000004.1"/>
</dbReference>
<feature type="domain" description="RNA polymerase sigma-70 region 2" evidence="5">
    <location>
        <begin position="16"/>
        <end position="77"/>
    </location>
</feature>
<dbReference type="SUPFAM" id="SSF88659">
    <property type="entry name" value="Sigma3 and sigma4 domains of RNA polymerase sigma factors"/>
    <property type="match status" value="1"/>
</dbReference>
<dbReference type="Gene3D" id="1.10.10.10">
    <property type="entry name" value="Winged helix-like DNA-binding domain superfamily/Winged helix DNA-binding domain"/>
    <property type="match status" value="1"/>
</dbReference>
<comment type="similarity">
    <text evidence="1">Belongs to the sigma-70 factor family. ECF subfamily.</text>
</comment>
<dbReference type="InterPro" id="IPR013324">
    <property type="entry name" value="RNA_pol_sigma_r3/r4-like"/>
</dbReference>
<keyword evidence="4" id="KW-0804">Transcription</keyword>
<gene>
    <name evidence="7" type="ORF">F7732_13920</name>
</gene>
<dbReference type="PANTHER" id="PTHR43133:SF60">
    <property type="entry name" value="RNA POLYMERASE SIGMA FACTOR SIGV"/>
    <property type="match status" value="1"/>
</dbReference>
<keyword evidence="3" id="KW-0731">Sigma factor</keyword>
<dbReference type="Gene3D" id="1.10.1740.10">
    <property type="match status" value="1"/>
</dbReference>
<feature type="domain" description="RNA polymerase sigma factor 70 region 4 type 2" evidence="6">
    <location>
        <begin position="111"/>
        <end position="161"/>
    </location>
</feature>
<keyword evidence="2" id="KW-0805">Transcription regulation</keyword>
<name>A0A7V7RLJ6_9BACI</name>
<evidence type="ECO:0000313" key="7">
    <source>
        <dbReference type="EMBL" id="KAB2331766.1"/>
    </source>
</evidence>
<accession>A0A7V7RLJ6</accession>
<reference evidence="7 8" key="1">
    <citation type="journal article" date="2014" name="Arch. Microbiol.">
        <title>Bacillus mesophilum sp. nov., strain IITR-54T, a novel 4-chlorobiphenyl dechlorinating bacterium.</title>
        <authorList>
            <person name="Manickam N."/>
            <person name="Singh N.K."/>
            <person name="Bajaj A."/>
            <person name="Kumar R.M."/>
            <person name="Kaur G."/>
            <person name="Kaur N."/>
            <person name="Bala M."/>
            <person name="Kumar A."/>
            <person name="Mayilraj S."/>
        </authorList>
    </citation>
    <scope>NUCLEOTIDE SEQUENCE [LARGE SCALE GENOMIC DNA]</scope>
    <source>
        <strain evidence="7 8">IITR-54</strain>
    </source>
</reference>
<dbReference type="InterPro" id="IPR014284">
    <property type="entry name" value="RNA_pol_sigma-70_dom"/>
</dbReference>
<dbReference type="PANTHER" id="PTHR43133">
    <property type="entry name" value="RNA POLYMERASE ECF-TYPE SIGMA FACTO"/>
    <property type="match status" value="1"/>
</dbReference>
<evidence type="ECO:0000256" key="1">
    <source>
        <dbReference type="ARBA" id="ARBA00010641"/>
    </source>
</evidence>
<dbReference type="Pfam" id="PF04542">
    <property type="entry name" value="Sigma70_r2"/>
    <property type="match status" value="1"/>
</dbReference>
<dbReference type="AlphaFoldDB" id="A0A7V7RLJ6"/>
<evidence type="ECO:0000256" key="4">
    <source>
        <dbReference type="ARBA" id="ARBA00023163"/>
    </source>
</evidence>
<dbReference type="SUPFAM" id="SSF88946">
    <property type="entry name" value="Sigma2 domain of RNA polymerase sigma factors"/>
    <property type="match status" value="1"/>
</dbReference>
<dbReference type="GO" id="GO:0003677">
    <property type="term" value="F:DNA binding"/>
    <property type="evidence" value="ECO:0007669"/>
    <property type="project" value="InterPro"/>
</dbReference>
<dbReference type="InterPro" id="IPR013325">
    <property type="entry name" value="RNA_pol_sigma_r2"/>
</dbReference>
<dbReference type="GO" id="GO:0016987">
    <property type="term" value="F:sigma factor activity"/>
    <property type="evidence" value="ECO:0007669"/>
    <property type="project" value="UniProtKB-KW"/>
</dbReference>
<proteinExistence type="inferred from homology"/>
<dbReference type="Pfam" id="PF08281">
    <property type="entry name" value="Sigma70_r4_2"/>
    <property type="match status" value="1"/>
</dbReference>
<protein>
    <submittedName>
        <fullName evidence="7">Sigma-70 family RNA polymerase sigma factor</fullName>
    </submittedName>
</protein>
<dbReference type="OrthoDB" id="9794508at2"/>
<dbReference type="InterPro" id="IPR013249">
    <property type="entry name" value="RNA_pol_sigma70_r4_t2"/>
</dbReference>
<dbReference type="InterPro" id="IPR039425">
    <property type="entry name" value="RNA_pol_sigma-70-like"/>
</dbReference>
<sequence length="177" mass="21079">MEKSEKDKLLITAMDDYGHYLVRLAYVFVKDETKAEDIVQEVFLRYYLKLEVFEGRSSVKTYLYRMTVNECRNYFKSWSYRKLEFSNWAGSLLIHQNTPESQYVKLEEEKALASLLDRLPLKYKEVIWLHYYAEFSIAEIAGILNCSINTVKTRLARGRKKAKLALTEEEFKHDEEY</sequence>
<dbReference type="NCBIfam" id="TIGR02937">
    <property type="entry name" value="sigma70-ECF"/>
    <property type="match status" value="1"/>
</dbReference>
<dbReference type="CDD" id="cd06171">
    <property type="entry name" value="Sigma70_r4"/>
    <property type="match status" value="1"/>
</dbReference>
<evidence type="ECO:0000313" key="8">
    <source>
        <dbReference type="Proteomes" id="UP000441354"/>
    </source>
</evidence>
<dbReference type="InterPro" id="IPR007627">
    <property type="entry name" value="RNA_pol_sigma70_r2"/>
</dbReference>